<evidence type="ECO:0000313" key="18">
    <source>
        <dbReference type="Proteomes" id="UP001319180"/>
    </source>
</evidence>
<keyword evidence="10 14" id="KW-0472">Membrane</keyword>
<dbReference type="InterPro" id="IPR001915">
    <property type="entry name" value="Peptidase_M48"/>
</dbReference>
<gene>
    <name evidence="17" type="ORF">KK078_03870</name>
</gene>
<feature type="transmembrane region" description="Helical" evidence="14">
    <location>
        <begin position="286"/>
        <end position="308"/>
    </location>
</feature>
<keyword evidence="8 14" id="KW-1133">Transmembrane helix</keyword>
<evidence type="ECO:0000259" key="16">
    <source>
        <dbReference type="Pfam" id="PF16491"/>
    </source>
</evidence>
<dbReference type="InterPro" id="IPR032456">
    <property type="entry name" value="Peptidase_M48_N"/>
</dbReference>
<comment type="subcellular location">
    <subcellularLocation>
        <location evidence="1">Endoplasmic reticulum membrane</location>
        <topology evidence="1">Multi-pass membrane protein</topology>
    </subcellularLocation>
</comment>
<dbReference type="Pfam" id="PF16491">
    <property type="entry name" value="Peptidase_M48_N"/>
    <property type="match status" value="1"/>
</dbReference>
<evidence type="ECO:0000256" key="10">
    <source>
        <dbReference type="ARBA" id="ARBA00023136"/>
    </source>
</evidence>
<reference evidence="17 18" key="1">
    <citation type="submission" date="2021-05" db="EMBL/GenBank/DDBJ databases">
        <title>A Polyphasic approach of four new species of the genus Ohtaekwangia: Ohtaekwangia histidinii sp. nov., Ohtaekwangia cretensis sp. nov., Ohtaekwangia indiensis sp. nov., Ohtaekwangia reichenbachii sp. nov. from diverse environment.</title>
        <authorList>
            <person name="Octaviana S."/>
        </authorList>
    </citation>
    <scope>NUCLEOTIDE SEQUENCE [LARGE SCALE GENOMIC DNA]</scope>
    <source>
        <strain evidence="17 18">PWU37</strain>
    </source>
</reference>
<keyword evidence="18" id="KW-1185">Reference proteome</keyword>
<comment type="similarity">
    <text evidence="13">Belongs to the peptidase M48 family.</text>
</comment>
<feature type="binding site" evidence="12">
    <location>
        <position position="280"/>
    </location>
    <ligand>
        <name>Zn(2+)</name>
        <dbReference type="ChEBI" id="CHEBI:29105"/>
        <note>catalytic</note>
    </ligand>
</feature>
<dbReference type="Pfam" id="PF01435">
    <property type="entry name" value="Peptidase_M48"/>
    <property type="match status" value="1"/>
</dbReference>
<evidence type="ECO:0000256" key="3">
    <source>
        <dbReference type="ARBA" id="ARBA00022692"/>
    </source>
</evidence>
<dbReference type="Gene3D" id="3.30.2010.10">
    <property type="entry name" value="Metalloproteases ('zincins'), catalytic domain"/>
    <property type="match status" value="1"/>
</dbReference>
<feature type="transmembrane region" description="Helical" evidence="14">
    <location>
        <begin position="98"/>
        <end position="127"/>
    </location>
</feature>
<feature type="transmembrane region" description="Helical" evidence="14">
    <location>
        <begin position="64"/>
        <end position="86"/>
    </location>
</feature>
<comment type="caution">
    <text evidence="17">The sequence shown here is derived from an EMBL/GenBank/DDBJ whole genome shotgun (WGS) entry which is preliminary data.</text>
</comment>
<dbReference type="GO" id="GO:0046872">
    <property type="term" value="F:metal ion binding"/>
    <property type="evidence" value="ECO:0007669"/>
    <property type="project" value="UniProtKB-KW"/>
</dbReference>
<keyword evidence="5 13" id="KW-0378">Hydrolase</keyword>
<dbReference type="Proteomes" id="UP001319180">
    <property type="component" value="Unassembled WGS sequence"/>
</dbReference>
<feature type="domain" description="Peptidase M48" evidence="15">
    <location>
        <begin position="207"/>
        <end position="409"/>
    </location>
</feature>
<dbReference type="CDD" id="cd07343">
    <property type="entry name" value="M48A_Zmpste24p_like"/>
    <property type="match status" value="1"/>
</dbReference>
<comment type="cofactor">
    <cofactor evidence="12 13">
        <name>Zn(2+)</name>
        <dbReference type="ChEBI" id="CHEBI:29105"/>
    </cofactor>
    <text evidence="12 13">Binds 1 zinc ion per subunit.</text>
</comment>
<feature type="binding site" evidence="12">
    <location>
        <position position="354"/>
    </location>
    <ligand>
        <name>Zn(2+)</name>
        <dbReference type="ChEBI" id="CHEBI:29105"/>
        <note>catalytic</note>
    </ligand>
</feature>
<evidence type="ECO:0000256" key="2">
    <source>
        <dbReference type="ARBA" id="ARBA00022670"/>
    </source>
</evidence>
<evidence type="ECO:0000256" key="7">
    <source>
        <dbReference type="ARBA" id="ARBA00022833"/>
    </source>
</evidence>
<feature type="transmembrane region" description="Helical" evidence="14">
    <location>
        <begin position="148"/>
        <end position="168"/>
    </location>
</feature>
<dbReference type="PANTHER" id="PTHR10120">
    <property type="entry name" value="CAAX PRENYL PROTEASE 1"/>
    <property type="match status" value="1"/>
</dbReference>
<proteinExistence type="inferred from homology"/>
<keyword evidence="2 13" id="KW-0645">Protease</keyword>
<dbReference type="GO" id="GO:0071586">
    <property type="term" value="P:CAAX-box protein processing"/>
    <property type="evidence" value="ECO:0007669"/>
    <property type="project" value="InterPro"/>
</dbReference>
<dbReference type="GO" id="GO:0004222">
    <property type="term" value="F:metalloendopeptidase activity"/>
    <property type="evidence" value="ECO:0007669"/>
    <property type="project" value="InterPro"/>
</dbReference>
<evidence type="ECO:0000256" key="4">
    <source>
        <dbReference type="ARBA" id="ARBA00022723"/>
    </source>
</evidence>
<keyword evidence="3 14" id="KW-0812">Transmembrane</keyword>
<evidence type="ECO:0000256" key="8">
    <source>
        <dbReference type="ARBA" id="ARBA00022989"/>
    </source>
</evidence>
<protein>
    <submittedName>
        <fullName evidence="17">M48 family metallopeptidase</fullName>
    </submittedName>
</protein>
<dbReference type="RefSeq" id="WP_254088927.1">
    <property type="nucleotide sequence ID" value="NZ_JAHESC010000004.1"/>
</dbReference>
<organism evidence="17 18">
    <name type="scientific">Dawidia soli</name>
    <dbReference type="NCBI Taxonomy" id="2782352"/>
    <lineage>
        <taxon>Bacteria</taxon>
        <taxon>Pseudomonadati</taxon>
        <taxon>Bacteroidota</taxon>
        <taxon>Cytophagia</taxon>
        <taxon>Cytophagales</taxon>
        <taxon>Chryseotaleaceae</taxon>
        <taxon>Dawidia</taxon>
    </lineage>
</organism>
<sequence>MQPHTILVIILAITTISYVFGQLLDYLNLKAQRTTLPDEIAAFYDREKYLTSLAYHRELTRFSFLTDALSFLLSVGMLLTGGFGWVDEQLRPFFSNEIVLALVFFGVIVLASDILTLPFQWYSIFVIEAKYGFNKTTVRTFILDKLKGYLLGALVGGSLLAALIYLVQTLGPSFWLWFAALATVYVLFINLFYTSLILPLYNKLTPLPAGSLKTAIEAFAHKVDFPLDNIFVIDGSKRSSKANAFFSGIGKKKKIVLYDTLIQQHTEEELVAVLAHEVGHFKKKHIVWSLVLAVVQIFFTLYVLSWMISSEALSLALGGSRQAVHLNLIAFATLFSPVSAMTGMLMSVYSRKNEFEADAYARETYDGPALMAALKKLSVENLSNLYPHPLYVFFHYSHPPLLQRLAALAK</sequence>
<evidence type="ECO:0000256" key="13">
    <source>
        <dbReference type="RuleBase" id="RU003983"/>
    </source>
</evidence>
<evidence type="ECO:0000256" key="9">
    <source>
        <dbReference type="ARBA" id="ARBA00023049"/>
    </source>
</evidence>
<feature type="binding site" evidence="12">
    <location>
        <position position="276"/>
    </location>
    <ligand>
        <name>Zn(2+)</name>
        <dbReference type="ChEBI" id="CHEBI:29105"/>
        <note>catalytic</note>
    </ligand>
</feature>
<feature type="active site" description="Proton donor" evidence="11">
    <location>
        <position position="358"/>
    </location>
</feature>
<evidence type="ECO:0000256" key="11">
    <source>
        <dbReference type="PIRSR" id="PIRSR627057-1"/>
    </source>
</evidence>
<evidence type="ECO:0000256" key="12">
    <source>
        <dbReference type="PIRSR" id="PIRSR627057-2"/>
    </source>
</evidence>
<feature type="active site" evidence="11">
    <location>
        <position position="277"/>
    </location>
</feature>
<evidence type="ECO:0000256" key="6">
    <source>
        <dbReference type="ARBA" id="ARBA00022824"/>
    </source>
</evidence>
<feature type="transmembrane region" description="Helical" evidence="14">
    <location>
        <begin position="328"/>
        <end position="349"/>
    </location>
</feature>
<evidence type="ECO:0000256" key="14">
    <source>
        <dbReference type="SAM" id="Phobius"/>
    </source>
</evidence>
<keyword evidence="9 13" id="KW-0482">Metalloprotease</keyword>
<feature type="transmembrane region" description="Helical" evidence="14">
    <location>
        <begin position="174"/>
        <end position="193"/>
    </location>
</feature>
<dbReference type="AlphaFoldDB" id="A0AAP2DAH2"/>
<evidence type="ECO:0000256" key="5">
    <source>
        <dbReference type="ARBA" id="ARBA00022801"/>
    </source>
</evidence>
<evidence type="ECO:0000259" key="15">
    <source>
        <dbReference type="Pfam" id="PF01435"/>
    </source>
</evidence>
<accession>A0AAP2DAH2</accession>
<evidence type="ECO:0000256" key="1">
    <source>
        <dbReference type="ARBA" id="ARBA00004477"/>
    </source>
</evidence>
<dbReference type="FunFam" id="3.30.2010.10:FF:000002">
    <property type="entry name" value="CAAX prenyl protease"/>
    <property type="match status" value="1"/>
</dbReference>
<dbReference type="EMBL" id="JAHESC010000004">
    <property type="protein sequence ID" value="MBT1685677.1"/>
    <property type="molecule type" value="Genomic_DNA"/>
</dbReference>
<keyword evidence="4 12" id="KW-0479">Metal-binding</keyword>
<dbReference type="InterPro" id="IPR027057">
    <property type="entry name" value="CAXX_Prtase_1"/>
</dbReference>
<keyword evidence="7 12" id="KW-0862">Zinc</keyword>
<feature type="transmembrane region" description="Helical" evidence="14">
    <location>
        <begin position="6"/>
        <end position="27"/>
    </location>
</feature>
<feature type="domain" description="CAAX prenyl protease 1 N-terminal" evidence="16">
    <location>
        <begin position="26"/>
        <end position="203"/>
    </location>
</feature>
<evidence type="ECO:0000313" key="17">
    <source>
        <dbReference type="EMBL" id="MBT1685677.1"/>
    </source>
</evidence>
<keyword evidence="6" id="KW-0256">Endoplasmic reticulum</keyword>
<name>A0AAP2DAH2_9BACT</name>